<accession>A0ACB6ZLW6</accession>
<evidence type="ECO:0000313" key="1">
    <source>
        <dbReference type="EMBL" id="KAF9650810.1"/>
    </source>
</evidence>
<organism evidence="1 2">
    <name type="scientific">Thelephora ganbajun</name>
    <name type="common">Ganba fungus</name>
    <dbReference type="NCBI Taxonomy" id="370292"/>
    <lineage>
        <taxon>Eukaryota</taxon>
        <taxon>Fungi</taxon>
        <taxon>Dikarya</taxon>
        <taxon>Basidiomycota</taxon>
        <taxon>Agaricomycotina</taxon>
        <taxon>Agaricomycetes</taxon>
        <taxon>Thelephorales</taxon>
        <taxon>Thelephoraceae</taxon>
        <taxon>Thelephora</taxon>
    </lineage>
</organism>
<name>A0ACB6ZLW6_THEGA</name>
<comment type="caution">
    <text evidence="1">The sequence shown here is derived from an EMBL/GenBank/DDBJ whole genome shotgun (WGS) entry which is preliminary data.</text>
</comment>
<dbReference type="EMBL" id="MU117981">
    <property type="protein sequence ID" value="KAF9650810.1"/>
    <property type="molecule type" value="Genomic_DNA"/>
</dbReference>
<protein>
    <submittedName>
        <fullName evidence="1">Uncharacterized protein</fullName>
    </submittedName>
</protein>
<keyword evidence="2" id="KW-1185">Reference proteome</keyword>
<proteinExistence type="predicted"/>
<gene>
    <name evidence="1" type="ORF">BDM02DRAFT_1255730</name>
</gene>
<dbReference type="Proteomes" id="UP000886501">
    <property type="component" value="Unassembled WGS sequence"/>
</dbReference>
<sequence length="243" mass="27729">MCTNRGRGWDFCIPIRARGTGTNLYRYTPKSDFSVFYTLNGCPCLIGEIVSVKSEEDRRRMKLQGIAVARAGKLLLTKDAKDEFVLMAIYVSADLVATRYLFQARGNNYVDSHEKRYKLTEVDGATELLRELFNWRAYAIGFASKFSQDKTKGSKEFVKTSNSCSPPSVIRYEKYFLDHVWVATAVIPIRPHRVVAIFESGSHPTSKYRSVKPRTGGSFHHPCIRVHSHDYKSVDHTQTPSYR</sequence>
<evidence type="ECO:0000313" key="2">
    <source>
        <dbReference type="Proteomes" id="UP000886501"/>
    </source>
</evidence>
<reference evidence="1" key="2">
    <citation type="journal article" date="2020" name="Nat. Commun.">
        <title>Large-scale genome sequencing of mycorrhizal fungi provides insights into the early evolution of symbiotic traits.</title>
        <authorList>
            <person name="Miyauchi S."/>
            <person name="Kiss E."/>
            <person name="Kuo A."/>
            <person name="Drula E."/>
            <person name="Kohler A."/>
            <person name="Sanchez-Garcia M."/>
            <person name="Morin E."/>
            <person name="Andreopoulos B."/>
            <person name="Barry K.W."/>
            <person name="Bonito G."/>
            <person name="Buee M."/>
            <person name="Carver A."/>
            <person name="Chen C."/>
            <person name="Cichocki N."/>
            <person name="Clum A."/>
            <person name="Culley D."/>
            <person name="Crous P.W."/>
            <person name="Fauchery L."/>
            <person name="Girlanda M."/>
            <person name="Hayes R.D."/>
            <person name="Keri Z."/>
            <person name="LaButti K."/>
            <person name="Lipzen A."/>
            <person name="Lombard V."/>
            <person name="Magnuson J."/>
            <person name="Maillard F."/>
            <person name="Murat C."/>
            <person name="Nolan M."/>
            <person name="Ohm R.A."/>
            <person name="Pangilinan J."/>
            <person name="Pereira M.F."/>
            <person name="Perotto S."/>
            <person name="Peter M."/>
            <person name="Pfister S."/>
            <person name="Riley R."/>
            <person name="Sitrit Y."/>
            <person name="Stielow J.B."/>
            <person name="Szollosi G."/>
            <person name="Zifcakova L."/>
            <person name="Stursova M."/>
            <person name="Spatafora J.W."/>
            <person name="Tedersoo L."/>
            <person name="Vaario L.M."/>
            <person name="Yamada A."/>
            <person name="Yan M."/>
            <person name="Wang P."/>
            <person name="Xu J."/>
            <person name="Bruns T."/>
            <person name="Baldrian P."/>
            <person name="Vilgalys R."/>
            <person name="Dunand C."/>
            <person name="Henrissat B."/>
            <person name="Grigoriev I.V."/>
            <person name="Hibbett D."/>
            <person name="Nagy L.G."/>
            <person name="Martin F.M."/>
        </authorList>
    </citation>
    <scope>NUCLEOTIDE SEQUENCE</scope>
    <source>
        <strain evidence="1">P2</strain>
    </source>
</reference>
<reference evidence="1" key="1">
    <citation type="submission" date="2019-10" db="EMBL/GenBank/DDBJ databases">
        <authorList>
            <consortium name="DOE Joint Genome Institute"/>
            <person name="Kuo A."/>
            <person name="Miyauchi S."/>
            <person name="Kiss E."/>
            <person name="Drula E."/>
            <person name="Kohler A."/>
            <person name="Sanchez-Garcia M."/>
            <person name="Andreopoulos B."/>
            <person name="Barry K.W."/>
            <person name="Bonito G."/>
            <person name="Buee M."/>
            <person name="Carver A."/>
            <person name="Chen C."/>
            <person name="Cichocki N."/>
            <person name="Clum A."/>
            <person name="Culley D."/>
            <person name="Crous P.W."/>
            <person name="Fauchery L."/>
            <person name="Girlanda M."/>
            <person name="Hayes R."/>
            <person name="Keri Z."/>
            <person name="Labutti K."/>
            <person name="Lipzen A."/>
            <person name="Lombard V."/>
            <person name="Magnuson J."/>
            <person name="Maillard F."/>
            <person name="Morin E."/>
            <person name="Murat C."/>
            <person name="Nolan M."/>
            <person name="Ohm R."/>
            <person name="Pangilinan J."/>
            <person name="Pereira M."/>
            <person name="Perotto S."/>
            <person name="Peter M."/>
            <person name="Riley R."/>
            <person name="Sitrit Y."/>
            <person name="Stielow B."/>
            <person name="Szollosi G."/>
            <person name="Zifcakova L."/>
            <person name="Stursova M."/>
            <person name="Spatafora J.W."/>
            <person name="Tedersoo L."/>
            <person name="Vaario L.-M."/>
            <person name="Yamada A."/>
            <person name="Yan M."/>
            <person name="Wang P."/>
            <person name="Xu J."/>
            <person name="Bruns T."/>
            <person name="Baldrian P."/>
            <person name="Vilgalys R."/>
            <person name="Henrissat B."/>
            <person name="Grigoriev I.V."/>
            <person name="Hibbett D."/>
            <person name="Nagy L.G."/>
            <person name="Martin F.M."/>
        </authorList>
    </citation>
    <scope>NUCLEOTIDE SEQUENCE</scope>
    <source>
        <strain evidence="1">P2</strain>
    </source>
</reference>